<evidence type="ECO:0000313" key="19">
    <source>
        <dbReference type="EMBL" id="TLG72935.1"/>
    </source>
</evidence>
<dbReference type="OrthoDB" id="9806956at2"/>
<dbReference type="InterPro" id="IPR005845">
    <property type="entry name" value="A-D-PHexomutase_a/b/a-II"/>
</dbReference>
<evidence type="ECO:0000259" key="15">
    <source>
        <dbReference type="Pfam" id="PF00408"/>
    </source>
</evidence>
<dbReference type="GO" id="GO:0006166">
    <property type="term" value="P:purine ribonucleoside salvage"/>
    <property type="evidence" value="ECO:0007669"/>
    <property type="project" value="TreeGrafter"/>
</dbReference>
<reference evidence="19 20" key="1">
    <citation type="submission" date="2019-05" db="EMBL/GenBank/DDBJ databases">
        <title>Culicoidintestinum kansasii gen. nov., sp. nov. from the gastrointestinal tract of the biting midge, Culicoides sonorensis.</title>
        <authorList>
            <person name="Neupane S."/>
            <person name="Ghosh A."/>
            <person name="Gunther S."/>
            <person name="Martin K."/>
            <person name="Zurek L."/>
        </authorList>
    </citation>
    <scope>NUCLEOTIDE SEQUENCE [LARGE SCALE GENOMIC DNA]</scope>
    <source>
        <strain evidence="19 20">CS-1</strain>
    </source>
</reference>
<dbReference type="Pfam" id="PF00408">
    <property type="entry name" value="PGM_PMM_IV"/>
    <property type="match status" value="1"/>
</dbReference>
<dbReference type="EC" id="5.4.2.2" evidence="6"/>
<evidence type="ECO:0000259" key="16">
    <source>
        <dbReference type="Pfam" id="PF02878"/>
    </source>
</evidence>
<evidence type="ECO:0000256" key="14">
    <source>
        <dbReference type="RuleBase" id="RU004326"/>
    </source>
</evidence>
<sequence>MNNEIEIWKNAELLTTEEKSQINQYSEAELIDAFAGELGFGTGGARGLIGIGPNRLNRFTVSKLTLGVAKWLLANSAGSRVVIAYDNRYMSKEFASLSAQILMAQGIEVFCFEILMPTPLLSFAVRYLEADAGIMITASHNPKEYNGYKLYNNFGAQLLPDEVESLLPFIETVGATLQEYQYAETTAQPVPEACVAAYIAQVERLLHPQYRDDYAKVSIGYSPQHGTGGSIVPRVFAECGFTNVTYVAEQMPSDEQFSATKSANPENPQAFEQLLEYGERLQLDVLLTTDPDADRLGAGVRYQGSYQLLSGNQLGALVVDYLLQHGVDDGTVVKTIVTSDFGAAVARKGGLVVHETLTGFKYIGAFAHQENPKQFVFGYEESFGYLLGDFVFDKDAVQMCAVVAEMAAFYKRQGFTLVDRLEQLYAEFGFYLEDLWNLQVSTARVQEIYQIFDALPAELLLANGIVMKNDYQTSRQYQLTEAREQVLTLPKAQVLKFYFSDGSWFCIRPSGTEPQIKLYFAVQGATNIESKKRLAELTDFATSVLNF</sequence>
<dbReference type="GO" id="GO:0005975">
    <property type="term" value="P:carbohydrate metabolic process"/>
    <property type="evidence" value="ECO:0007669"/>
    <property type="project" value="InterPro"/>
</dbReference>
<accession>A0A5R8QBD0</accession>
<dbReference type="Proteomes" id="UP000306912">
    <property type="component" value="Unassembled WGS sequence"/>
</dbReference>
<keyword evidence="10" id="KW-0413">Isomerase</keyword>
<evidence type="ECO:0000256" key="1">
    <source>
        <dbReference type="ARBA" id="ARBA00000443"/>
    </source>
</evidence>
<dbReference type="PRINTS" id="PR00509">
    <property type="entry name" value="PGMPMM"/>
</dbReference>
<dbReference type="GO" id="GO:0000287">
    <property type="term" value="F:magnesium ion binding"/>
    <property type="evidence" value="ECO:0007669"/>
    <property type="project" value="InterPro"/>
</dbReference>
<evidence type="ECO:0000313" key="20">
    <source>
        <dbReference type="Proteomes" id="UP000306912"/>
    </source>
</evidence>
<dbReference type="GO" id="GO:0004614">
    <property type="term" value="F:phosphoglucomutase activity"/>
    <property type="evidence" value="ECO:0007669"/>
    <property type="project" value="UniProtKB-EC"/>
</dbReference>
<proteinExistence type="inferred from homology"/>
<evidence type="ECO:0000256" key="11">
    <source>
        <dbReference type="ARBA" id="ARBA00039995"/>
    </source>
</evidence>
<dbReference type="RefSeq" id="WP_138191161.1">
    <property type="nucleotide sequence ID" value="NZ_VBWP01000006.1"/>
</dbReference>
<dbReference type="EMBL" id="VBWP01000006">
    <property type="protein sequence ID" value="TLG72935.1"/>
    <property type="molecule type" value="Genomic_DNA"/>
</dbReference>
<comment type="pathway">
    <text evidence="3">Glycolipid metabolism; diglucosyl-diacylglycerol biosynthesis.</text>
</comment>
<dbReference type="AlphaFoldDB" id="A0A5R8QBD0"/>
<evidence type="ECO:0000259" key="17">
    <source>
        <dbReference type="Pfam" id="PF02879"/>
    </source>
</evidence>
<evidence type="ECO:0000256" key="7">
    <source>
        <dbReference type="ARBA" id="ARBA00022553"/>
    </source>
</evidence>
<protein>
    <recommendedName>
        <fullName evidence="11">Phosphoglucomutase</fullName>
        <ecNumber evidence="6">5.4.2.2</ecNumber>
    </recommendedName>
    <alternativeName>
        <fullName evidence="13">Alpha-phosphoglucomutase</fullName>
    </alternativeName>
    <alternativeName>
        <fullName evidence="12">Glucose phosphomutase</fullName>
    </alternativeName>
</protein>
<feature type="domain" description="Alpha-D-phosphohexomutase C-terminal" evidence="15">
    <location>
        <begin position="486"/>
        <end position="520"/>
    </location>
</feature>
<dbReference type="PROSITE" id="PS00710">
    <property type="entry name" value="PGM_PMM"/>
    <property type="match status" value="1"/>
</dbReference>
<dbReference type="PANTHER" id="PTHR45745">
    <property type="entry name" value="PHOSPHOMANNOMUTASE 45A"/>
    <property type="match status" value="1"/>
</dbReference>
<evidence type="ECO:0000256" key="5">
    <source>
        <dbReference type="ARBA" id="ARBA00010231"/>
    </source>
</evidence>
<evidence type="ECO:0000256" key="6">
    <source>
        <dbReference type="ARBA" id="ARBA00012728"/>
    </source>
</evidence>
<dbReference type="PANTHER" id="PTHR45745:SF1">
    <property type="entry name" value="PHOSPHOGLUCOMUTASE 2B-RELATED"/>
    <property type="match status" value="1"/>
</dbReference>
<dbReference type="Gene3D" id="3.30.310.50">
    <property type="entry name" value="Alpha-D-phosphohexomutase, C-terminal domain"/>
    <property type="match status" value="1"/>
</dbReference>
<dbReference type="InterPro" id="IPR016066">
    <property type="entry name" value="A-D-PHexomutase_CS"/>
</dbReference>
<keyword evidence="20" id="KW-1185">Reference proteome</keyword>
<evidence type="ECO:0000256" key="4">
    <source>
        <dbReference type="ARBA" id="ARBA00005189"/>
    </source>
</evidence>
<dbReference type="InterPro" id="IPR005844">
    <property type="entry name" value="A-D-PHexomutase_a/b/a-I"/>
</dbReference>
<evidence type="ECO:0000259" key="18">
    <source>
        <dbReference type="Pfam" id="PF02880"/>
    </source>
</evidence>
<dbReference type="InterPro" id="IPR005843">
    <property type="entry name" value="A-D-PHexomutase_C"/>
</dbReference>
<dbReference type="GO" id="GO:0008973">
    <property type="term" value="F:phosphopentomutase activity"/>
    <property type="evidence" value="ECO:0007669"/>
    <property type="project" value="TreeGrafter"/>
</dbReference>
<comment type="catalytic activity">
    <reaction evidence="1">
        <text>alpha-D-glucose 1-phosphate = alpha-D-glucose 6-phosphate</text>
        <dbReference type="Rhea" id="RHEA:23536"/>
        <dbReference type="ChEBI" id="CHEBI:58225"/>
        <dbReference type="ChEBI" id="CHEBI:58601"/>
        <dbReference type="EC" id="5.4.2.2"/>
    </reaction>
</comment>
<evidence type="ECO:0000256" key="3">
    <source>
        <dbReference type="ARBA" id="ARBA00005164"/>
    </source>
</evidence>
<keyword evidence="9 14" id="KW-0460">Magnesium</keyword>
<dbReference type="CDD" id="cd05799">
    <property type="entry name" value="PGM2"/>
    <property type="match status" value="1"/>
</dbReference>
<name>A0A5R8QBD0_9FIRM</name>
<dbReference type="InterPro" id="IPR005846">
    <property type="entry name" value="A-D-PHexomutase_a/b/a-III"/>
</dbReference>
<evidence type="ECO:0000256" key="9">
    <source>
        <dbReference type="ARBA" id="ARBA00022842"/>
    </source>
</evidence>
<dbReference type="Gene3D" id="3.40.120.10">
    <property type="entry name" value="Alpha-D-Glucose-1,6-Bisphosphate, subunit A, domain 3"/>
    <property type="match status" value="3"/>
</dbReference>
<comment type="cofactor">
    <cofactor evidence="2">
        <name>Mg(2+)</name>
        <dbReference type="ChEBI" id="CHEBI:18420"/>
    </cofactor>
</comment>
<gene>
    <name evidence="19" type="ORF">FEZ08_07765</name>
</gene>
<evidence type="ECO:0000256" key="8">
    <source>
        <dbReference type="ARBA" id="ARBA00022723"/>
    </source>
</evidence>
<evidence type="ECO:0000256" key="2">
    <source>
        <dbReference type="ARBA" id="ARBA00001946"/>
    </source>
</evidence>
<evidence type="ECO:0000256" key="13">
    <source>
        <dbReference type="ARBA" id="ARBA00041467"/>
    </source>
</evidence>
<dbReference type="Pfam" id="PF02878">
    <property type="entry name" value="PGM_PMM_I"/>
    <property type="match status" value="1"/>
</dbReference>
<comment type="similarity">
    <text evidence="5 14">Belongs to the phosphohexose mutase family.</text>
</comment>
<dbReference type="InParanoid" id="A0A5R8QBD0"/>
<dbReference type="InterPro" id="IPR036900">
    <property type="entry name" value="A-D-PHexomutase_C_sf"/>
</dbReference>
<feature type="domain" description="Alpha-D-phosphohexomutase alpha/beta/alpha" evidence="17">
    <location>
        <begin position="197"/>
        <end position="298"/>
    </location>
</feature>
<dbReference type="InterPro" id="IPR005841">
    <property type="entry name" value="Alpha-D-phosphohexomutase_SF"/>
</dbReference>
<dbReference type="SUPFAM" id="SSF55957">
    <property type="entry name" value="Phosphoglucomutase, C-terminal domain"/>
    <property type="match status" value="1"/>
</dbReference>
<dbReference type="Pfam" id="PF02880">
    <property type="entry name" value="PGM_PMM_III"/>
    <property type="match status" value="1"/>
</dbReference>
<dbReference type="Pfam" id="PF02879">
    <property type="entry name" value="PGM_PMM_II"/>
    <property type="match status" value="1"/>
</dbReference>
<keyword evidence="8 14" id="KW-0479">Metal-binding</keyword>
<feature type="domain" description="Alpha-D-phosphohexomutase alpha/beta/alpha" evidence="18">
    <location>
        <begin position="311"/>
        <end position="427"/>
    </location>
</feature>
<evidence type="ECO:0000256" key="10">
    <source>
        <dbReference type="ARBA" id="ARBA00023235"/>
    </source>
</evidence>
<dbReference type="SUPFAM" id="SSF53738">
    <property type="entry name" value="Phosphoglucomutase, first 3 domains"/>
    <property type="match status" value="3"/>
</dbReference>
<organism evidence="19 20">
    <name type="scientific">Culicoidibacter larvae</name>
    <dbReference type="NCBI Taxonomy" id="2579976"/>
    <lineage>
        <taxon>Bacteria</taxon>
        <taxon>Bacillati</taxon>
        <taxon>Bacillota</taxon>
        <taxon>Culicoidibacteria</taxon>
        <taxon>Culicoidibacterales</taxon>
        <taxon>Culicoidibacteraceae</taxon>
        <taxon>Culicoidibacter</taxon>
    </lineage>
</organism>
<dbReference type="InterPro" id="IPR016055">
    <property type="entry name" value="A-D-PHexomutase_a/b/a-I/II/III"/>
</dbReference>
<comment type="pathway">
    <text evidence="4">Lipid metabolism.</text>
</comment>
<feature type="domain" description="Alpha-D-phosphohexomutase alpha/beta/alpha" evidence="16">
    <location>
        <begin position="39"/>
        <end position="167"/>
    </location>
</feature>
<evidence type="ECO:0000256" key="12">
    <source>
        <dbReference type="ARBA" id="ARBA00041398"/>
    </source>
</evidence>
<keyword evidence="7" id="KW-0597">Phosphoprotein</keyword>
<comment type="caution">
    <text evidence="19">The sequence shown here is derived from an EMBL/GenBank/DDBJ whole genome shotgun (WGS) entry which is preliminary data.</text>
</comment>